<accession>A0AAE1EW69</accession>
<comment type="caution">
    <text evidence="2">The sequence shown here is derived from an EMBL/GenBank/DDBJ whole genome shotgun (WGS) entry which is preliminary data.</text>
</comment>
<dbReference type="Proteomes" id="UP001286313">
    <property type="component" value="Unassembled WGS sequence"/>
</dbReference>
<name>A0AAE1EW69_PETCI</name>
<protein>
    <submittedName>
        <fullName evidence="2">Uncharacterized protein</fullName>
    </submittedName>
</protein>
<organism evidence="2 4">
    <name type="scientific">Petrolisthes cinctipes</name>
    <name type="common">Flat porcelain crab</name>
    <dbReference type="NCBI Taxonomy" id="88211"/>
    <lineage>
        <taxon>Eukaryota</taxon>
        <taxon>Metazoa</taxon>
        <taxon>Ecdysozoa</taxon>
        <taxon>Arthropoda</taxon>
        <taxon>Crustacea</taxon>
        <taxon>Multicrustacea</taxon>
        <taxon>Malacostraca</taxon>
        <taxon>Eumalacostraca</taxon>
        <taxon>Eucarida</taxon>
        <taxon>Decapoda</taxon>
        <taxon>Pleocyemata</taxon>
        <taxon>Anomura</taxon>
        <taxon>Galatheoidea</taxon>
        <taxon>Porcellanidae</taxon>
        <taxon>Petrolisthes</taxon>
    </lineage>
</organism>
<evidence type="ECO:0000313" key="4">
    <source>
        <dbReference type="Proteomes" id="UP001286313"/>
    </source>
</evidence>
<proteinExistence type="predicted"/>
<feature type="compositionally biased region" description="Polar residues" evidence="1">
    <location>
        <begin position="55"/>
        <end position="66"/>
    </location>
</feature>
<keyword evidence="4" id="KW-1185">Reference proteome</keyword>
<dbReference type="AlphaFoldDB" id="A0AAE1EW69"/>
<evidence type="ECO:0000256" key="1">
    <source>
        <dbReference type="SAM" id="MobiDB-lite"/>
    </source>
</evidence>
<dbReference type="EMBL" id="JAWQEG010002632">
    <property type="protein sequence ID" value="KAK3870632.1"/>
    <property type="molecule type" value="Genomic_DNA"/>
</dbReference>
<feature type="non-terminal residue" evidence="2">
    <location>
        <position position="1"/>
    </location>
</feature>
<feature type="region of interest" description="Disordered" evidence="1">
    <location>
        <begin position="1"/>
        <end position="66"/>
    </location>
</feature>
<gene>
    <name evidence="3" type="ORF">Pcinc_024149</name>
    <name evidence="2" type="ORF">Pcinc_031808</name>
</gene>
<evidence type="ECO:0000313" key="3">
    <source>
        <dbReference type="EMBL" id="KAK3870632.1"/>
    </source>
</evidence>
<evidence type="ECO:0000313" key="2">
    <source>
        <dbReference type="EMBL" id="KAK3862323.1"/>
    </source>
</evidence>
<sequence>RQHKRQDDERAQDIPYREQRGGAQGDDKDDGALLPLLHQSRTPRYVPAPPNPNPRSGTPFSPTLPT</sequence>
<reference evidence="2" key="1">
    <citation type="submission" date="2023-10" db="EMBL/GenBank/DDBJ databases">
        <title>Genome assemblies of two species of porcelain crab, Petrolisthes cinctipes and Petrolisthes manimaculis (Anomura: Porcellanidae).</title>
        <authorList>
            <person name="Angst P."/>
        </authorList>
    </citation>
    <scope>NUCLEOTIDE SEQUENCE</scope>
    <source>
        <strain evidence="2">PB745_01</strain>
        <tissue evidence="2">Gill</tissue>
    </source>
</reference>
<dbReference type="EMBL" id="JAWQEG010004272">
    <property type="protein sequence ID" value="KAK3862323.1"/>
    <property type="molecule type" value="Genomic_DNA"/>
</dbReference>
<feature type="compositionally biased region" description="Basic and acidic residues" evidence="1">
    <location>
        <begin position="1"/>
        <end position="20"/>
    </location>
</feature>